<gene>
    <name evidence="1" type="ORF">Amon02_000127400</name>
</gene>
<proteinExistence type="predicted"/>
<sequence>MCGKIRAWMPRACLRDFHENRSTLDYNIEPSIQKFALRCQFELNPVLWFDISFDSMASLKFASFDSCILSTETFDSLPDTLSYLSLKEVVLEEHSLPFKLPKHLNKLSMQGNFKQMQYIENSNITQLEELDYVSIYKVIGRVPVTKLKSFIHALPRSMKGLVLKNCVPSKDLELNKLECLEELSFSDTGPSNNLDLSTLPSCYHLRIENGYESFSLSVPSTVESMRVNSSKGSDVMKFWKEIVTPMPNLHNLDIVKNAIIDSLTDPTSKPKLTRPLALLTSLIGYHSTLDGILVY</sequence>
<evidence type="ECO:0000313" key="1">
    <source>
        <dbReference type="EMBL" id="GME73134.1"/>
    </source>
</evidence>
<dbReference type="Proteomes" id="UP001165064">
    <property type="component" value="Unassembled WGS sequence"/>
</dbReference>
<evidence type="ECO:0000313" key="2">
    <source>
        <dbReference type="Proteomes" id="UP001165064"/>
    </source>
</evidence>
<reference evidence="1" key="1">
    <citation type="submission" date="2023-04" db="EMBL/GenBank/DDBJ databases">
        <title>Ambrosiozyma monospora NBRC 10751.</title>
        <authorList>
            <person name="Ichikawa N."/>
            <person name="Sato H."/>
            <person name="Tonouchi N."/>
        </authorList>
    </citation>
    <scope>NUCLEOTIDE SEQUENCE</scope>
    <source>
        <strain evidence="1">NBRC 10751</strain>
    </source>
</reference>
<keyword evidence="2" id="KW-1185">Reference proteome</keyword>
<dbReference type="EMBL" id="BSXS01000600">
    <property type="protein sequence ID" value="GME73134.1"/>
    <property type="molecule type" value="Genomic_DNA"/>
</dbReference>
<comment type="caution">
    <text evidence="1">The sequence shown here is derived from an EMBL/GenBank/DDBJ whole genome shotgun (WGS) entry which is preliminary data.</text>
</comment>
<name>A0ACB5SUD4_AMBMO</name>
<organism evidence="1 2">
    <name type="scientific">Ambrosiozyma monospora</name>
    <name type="common">Yeast</name>
    <name type="synonym">Endomycopsis monosporus</name>
    <dbReference type="NCBI Taxonomy" id="43982"/>
    <lineage>
        <taxon>Eukaryota</taxon>
        <taxon>Fungi</taxon>
        <taxon>Dikarya</taxon>
        <taxon>Ascomycota</taxon>
        <taxon>Saccharomycotina</taxon>
        <taxon>Pichiomycetes</taxon>
        <taxon>Pichiales</taxon>
        <taxon>Pichiaceae</taxon>
        <taxon>Ambrosiozyma</taxon>
    </lineage>
</organism>
<accession>A0ACB5SUD4</accession>
<protein>
    <submittedName>
        <fullName evidence="1">Unnamed protein product</fullName>
    </submittedName>
</protein>